<name>A0A2T3W4V2_9DEIO</name>
<evidence type="ECO:0000313" key="5">
    <source>
        <dbReference type="Proteomes" id="UP000240317"/>
    </source>
</evidence>
<dbReference type="Pfam" id="PF02661">
    <property type="entry name" value="Fic"/>
    <property type="match status" value="1"/>
</dbReference>
<reference evidence="4 5" key="1">
    <citation type="submission" date="2018-03" db="EMBL/GenBank/DDBJ databases">
        <title>Draft genome of Deinococcus sp. OD32.</title>
        <authorList>
            <person name="Wang X.-P."/>
            <person name="Du Z.-J."/>
        </authorList>
    </citation>
    <scope>NUCLEOTIDE SEQUENCE [LARGE SCALE GENOMIC DNA]</scope>
    <source>
        <strain evidence="4 5">OD32</strain>
    </source>
</reference>
<dbReference type="PANTHER" id="PTHR13504:SF38">
    <property type="entry name" value="FIDO DOMAIN-CONTAINING PROTEIN"/>
    <property type="match status" value="1"/>
</dbReference>
<comment type="caution">
    <text evidence="4">The sequence shown here is derived from an EMBL/GenBank/DDBJ whole genome shotgun (WGS) entry which is preliminary data.</text>
</comment>
<feature type="active site" evidence="1">
    <location>
        <position position="125"/>
    </location>
</feature>
<keyword evidence="2" id="KW-0547">Nucleotide-binding</keyword>
<dbReference type="EMBL" id="PYSV01000017">
    <property type="protein sequence ID" value="PTA66925.1"/>
    <property type="molecule type" value="Genomic_DNA"/>
</dbReference>
<accession>A0A2T3W4V2</accession>
<evidence type="ECO:0000313" key="4">
    <source>
        <dbReference type="EMBL" id="PTA66925.1"/>
    </source>
</evidence>
<sequence length="192" mass="20966">MGDESPRGKNDAPEQVPATTQALLLLHHQLFDAPPATLQVSDLQAWHAVLGAALGIRAGAWRTGDVTFGSYYGLPPSEIDAAVHATYAHANEHLDYLSYLPDAADRLEGVVMVSAYVHARLIRIHPFEDGNGRTARLVLTGQFLTAGFDPPNLSRLSRDVYLSALNRYNHLGTDDLYCPALDPLKKVILDLL</sequence>
<proteinExistence type="predicted"/>
<dbReference type="Gene3D" id="1.10.3290.10">
    <property type="entry name" value="Fido-like domain"/>
    <property type="match status" value="1"/>
</dbReference>
<gene>
    <name evidence="4" type="ORF">C8263_15260</name>
</gene>
<dbReference type="InterPro" id="IPR003812">
    <property type="entry name" value="Fido"/>
</dbReference>
<dbReference type="PANTHER" id="PTHR13504">
    <property type="entry name" value="FIDO DOMAIN-CONTAINING PROTEIN DDB_G0283145"/>
    <property type="match status" value="1"/>
</dbReference>
<dbReference type="Proteomes" id="UP000240317">
    <property type="component" value="Unassembled WGS sequence"/>
</dbReference>
<evidence type="ECO:0000259" key="3">
    <source>
        <dbReference type="PROSITE" id="PS51459"/>
    </source>
</evidence>
<keyword evidence="2" id="KW-0067">ATP-binding</keyword>
<organism evidence="4 5">
    <name type="scientific">Deinococcus arcticus</name>
    <dbReference type="NCBI Taxonomy" id="2136176"/>
    <lineage>
        <taxon>Bacteria</taxon>
        <taxon>Thermotogati</taxon>
        <taxon>Deinococcota</taxon>
        <taxon>Deinococci</taxon>
        <taxon>Deinococcales</taxon>
        <taxon>Deinococcaceae</taxon>
        <taxon>Deinococcus</taxon>
    </lineage>
</organism>
<dbReference type="InterPro" id="IPR040198">
    <property type="entry name" value="Fido_containing"/>
</dbReference>
<feature type="binding site" evidence="2">
    <location>
        <position position="169"/>
    </location>
    <ligand>
        <name>ATP</name>
        <dbReference type="ChEBI" id="CHEBI:30616"/>
    </ligand>
</feature>
<dbReference type="PROSITE" id="PS51459">
    <property type="entry name" value="FIDO"/>
    <property type="match status" value="1"/>
</dbReference>
<protein>
    <recommendedName>
        <fullName evidence="3">Fido domain-containing protein</fullName>
    </recommendedName>
</protein>
<evidence type="ECO:0000256" key="2">
    <source>
        <dbReference type="PIRSR" id="PIRSR640198-2"/>
    </source>
</evidence>
<keyword evidence="5" id="KW-1185">Reference proteome</keyword>
<dbReference type="GO" id="GO:0005524">
    <property type="term" value="F:ATP binding"/>
    <property type="evidence" value="ECO:0007669"/>
    <property type="project" value="UniProtKB-KW"/>
</dbReference>
<feature type="domain" description="Fido" evidence="3">
    <location>
        <begin position="38"/>
        <end position="190"/>
    </location>
</feature>
<dbReference type="AlphaFoldDB" id="A0A2T3W4V2"/>
<dbReference type="SUPFAM" id="SSF140931">
    <property type="entry name" value="Fic-like"/>
    <property type="match status" value="1"/>
</dbReference>
<feature type="binding site" evidence="2">
    <location>
        <begin position="129"/>
        <end position="136"/>
    </location>
    <ligand>
        <name>ATP</name>
        <dbReference type="ChEBI" id="CHEBI:30616"/>
    </ligand>
</feature>
<evidence type="ECO:0000256" key="1">
    <source>
        <dbReference type="PIRSR" id="PIRSR640198-1"/>
    </source>
</evidence>
<dbReference type="InterPro" id="IPR036597">
    <property type="entry name" value="Fido-like_dom_sf"/>
</dbReference>